<dbReference type="AlphaFoldDB" id="A0A562IBT6"/>
<name>A0A562IBT6_MICOL</name>
<dbReference type="InterPro" id="IPR025850">
    <property type="entry name" value="SUKH-3"/>
</dbReference>
<evidence type="ECO:0000313" key="1">
    <source>
        <dbReference type="EMBL" id="TWH68509.1"/>
    </source>
</evidence>
<dbReference type="EMBL" id="VLKE01000001">
    <property type="protein sequence ID" value="TWH68509.1"/>
    <property type="molecule type" value="Genomic_DNA"/>
</dbReference>
<comment type="caution">
    <text evidence="1">The sequence shown here is derived from an EMBL/GenBank/DDBJ whole genome shotgun (WGS) entry which is preliminary data.</text>
</comment>
<dbReference type="Pfam" id="PF14431">
    <property type="entry name" value="YwqJ-deaminase"/>
    <property type="match status" value="1"/>
</dbReference>
<dbReference type="InterPro" id="IPR025968">
    <property type="entry name" value="YwqJ_deaminase"/>
</dbReference>
<proteinExistence type="predicted"/>
<dbReference type="Pfam" id="PF14433">
    <property type="entry name" value="SUKH-3"/>
    <property type="match status" value="1"/>
</dbReference>
<sequence length="417" mass="45891">MGSGNFRRVIDRRQAEQLATVWAQRDSQRLGHECVPLVEEFDLGYLITSTVAAAAAVPPGDLPTVVVDKETGEVSSWPRLPFPAVREMYRRSRPAQPVPRTVDPASQLLREVRRLPTPGVAAHLTVEGRVYVGRGAKGDVELRHHPLVRAYLDTLPPGRLARGGDRHAEVIVVSDVLHAYDHRRVTDGQPPLTLDDARVLFETSHLEVYRVREPGDPAGGLAERPCDSCVNFLVNFHTLDWSDLAYTLESRPEPQPPIHRGRFPEEVGHALMAGGWEDTMFNAAMAAGAIEDTCQVTGRLHRHQPFAAAEAALTAFPAIRPVRRGPGRLVWISRFHTNPTWAAHSADTLADFGAVINTRLFPIGAEDGDSIFAVDEQGRVFALDQAGEWFLGEDIDAALTTLLLGLAPPRVRDDGTW</sequence>
<organism evidence="1 2">
    <name type="scientific">Micromonospora olivasterospora</name>
    <dbReference type="NCBI Taxonomy" id="1880"/>
    <lineage>
        <taxon>Bacteria</taxon>
        <taxon>Bacillati</taxon>
        <taxon>Actinomycetota</taxon>
        <taxon>Actinomycetes</taxon>
        <taxon>Micromonosporales</taxon>
        <taxon>Micromonosporaceae</taxon>
        <taxon>Micromonospora</taxon>
    </lineage>
</organism>
<accession>A0A562IBT6</accession>
<evidence type="ECO:0000313" key="2">
    <source>
        <dbReference type="Proteomes" id="UP000319825"/>
    </source>
</evidence>
<gene>
    <name evidence="1" type="ORF">JD77_03502</name>
</gene>
<protein>
    <submittedName>
        <fullName evidence="1">YwqJ-like deaminase</fullName>
    </submittedName>
</protein>
<keyword evidence="2" id="KW-1185">Reference proteome</keyword>
<reference evidence="1 2" key="1">
    <citation type="submission" date="2019-07" db="EMBL/GenBank/DDBJ databases">
        <title>R&amp;d 2014.</title>
        <authorList>
            <person name="Klenk H.-P."/>
        </authorList>
    </citation>
    <scope>NUCLEOTIDE SEQUENCE [LARGE SCALE GENOMIC DNA]</scope>
    <source>
        <strain evidence="1 2">DSM 43868</strain>
    </source>
</reference>
<dbReference type="Proteomes" id="UP000319825">
    <property type="component" value="Unassembled WGS sequence"/>
</dbReference>